<dbReference type="GO" id="GO:0042742">
    <property type="term" value="P:defense response to bacterium"/>
    <property type="evidence" value="ECO:0007669"/>
    <property type="project" value="UniProtKB-KW"/>
</dbReference>
<reference evidence="6" key="1">
    <citation type="submission" date="2009-12" db="EMBL/GenBank/DDBJ databases">
        <title>The Genome Sequence of Anolis carolinensis (Green Anole Lizard).</title>
        <authorList>
            <consortium name="The Genome Sequencing Platform"/>
            <person name="Di Palma F."/>
            <person name="Alfoldi J."/>
            <person name="Heiman D."/>
            <person name="Young S."/>
            <person name="Grabherr M."/>
            <person name="Johnson J."/>
            <person name="Lander E.S."/>
            <person name="Lindblad-Toh K."/>
        </authorList>
    </citation>
    <scope>NUCLEOTIDE SEQUENCE [LARGE SCALE GENOMIC DNA]</scope>
    <source>
        <strain evidence="6">JBL SC #1</strain>
    </source>
</reference>
<proteinExistence type="inferred from homology"/>
<evidence type="ECO:0000256" key="1">
    <source>
        <dbReference type="ARBA" id="ARBA00002473"/>
    </source>
</evidence>
<dbReference type="Ensembl" id="ENSACAT00000057524.1">
    <property type="protein sequence ID" value="ENSACAP00000040075.1"/>
    <property type="gene ID" value="ENSACAG00000035069.1"/>
</dbReference>
<comment type="similarity">
    <text evidence="4">Belongs to the venom waprin family.</text>
</comment>
<dbReference type="Proteomes" id="UP000001646">
    <property type="component" value="Unplaced"/>
</dbReference>
<dbReference type="Pfam" id="PF00095">
    <property type="entry name" value="WAP"/>
    <property type="match status" value="1"/>
</dbReference>
<dbReference type="GeneTree" id="ENSGT01010000227971"/>
<organism evidence="6 7">
    <name type="scientific">Anolis carolinensis</name>
    <name type="common">Green anole</name>
    <name type="synonym">American chameleon</name>
    <dbReference type="NCBI Taxonomy" id="28377"/>
    <lineage>
        <taxon>Eukaryota</taxon>
        <taxon>Metazoa</taxon>
        <taxon>Chordata</taxon>
        <taxon>Craniata</taxon>
        <taxon>Vertebrata</taxon>
        <taxon>Euteleostomi</taxon>
        <taxon>Lepidosauria</taxon>
        <taxon>Squamata</taxon>
        <taxon>Bifurcata</taxon>
        <taxon>Unidentata</taxon>
        <taxon>Episquamata</taxon>
        <taxon>Toxicofera</taxon>
        <taxon>Iguania</taxon>
        <taxon>Dactyloidae</taxon>
        <taxon>Anolis</taxon>
    </lineage>
</organism>
<dbReference type="PRINTS" id="PR00003">
    <property type="entry name" value="4DISULPHCORE"/>
</dbReference>
<dbReference type="Gene3D" id="4.10.75.10">
    <property type="entry name" value="Elafin-like"/>
    <property type="match status" value="1"/>
</dbReference>
<evidence type="ECO:0000256" key="3">
    <source>
        <dbReference type="ARBA" id="ARBA00023022"/>
    </source>
</evidence>
<keyword evidence="7" id="KW-1185">Reference proteome</keyword>
<evidence type="ECO:0000259" key="5">
    <source>
        <dbReference type="PROSITE" id="PS51390"/>
    </source>
</evidence>
<evidence type="ECO:0000313" key="6">
    <source>
        <dbReference type="Ensembl" id="ENSACAP00000040075.1"/>
    </source>
</evidence>
<dbReference type="SMART" id="SM00217">
    <property type="entry name" value="WAP"/>
    <property type="match status" value="1"/>
</dbReference>
<dbReference type="FunFam" id="4.10.75.10:FF:000001">
    <property type="entry name" value="Anosmin 1"/>
    <property type="match status" value="1"/>
</dbReference>
<protein>
    <recommendedName>
        <fullName evidence="5">WAP domain-containing protein</fullName>
    </recommendedName>
</protein>
<dbReference type="SUPFAM" id="SSF57256">
    <property type="entry name" value="Elafin-like"/>
    <property type="match status" value="1"/>
</dbReference>
<evidence type="ECO:0000256" key="4">
    <source>
        <dbReference type="ARBA" id="ARBA00035122"/>
    </source>
</evidence>
<dbReference type="InterPro" id="IPR036645">
    <property type="entry name" value="Elafin-like_sf"/>
</dbReference>
<dbReference type="CDD" id="cd00199">
    <property type="entry name" value="WAP"/>
    <property type="match status" value="1"/>
</dbReference>
<feature type="domain" description="WAP" evidence="5">
    <location>
        <begin position="24"/>
        <end position="73"/>
    </location>
</feature>
<dbReference type="GO" id="GO:0005576">
    <property type="term" value="C:extracellular region"/>
    <property type="evidence" value="ECO:0007669"/>
    <property type="project" value="InterPro"/>
</dbReference>
<keyword evidence="3" id="KW-0044">Antibiotic</keyword>
<name>A0A803TXY5_ANOCA</name>
<accession>A0A803TXY5</accession>
<reference evidence="6" key="2">
    <citation type="submission" date="2025-08" db="UniProtKB">
        <authorList>
            <consortium name="Ensembl"/>
        </authorList>
    </citation>
    <scope>IDENTIFICATION</scope>
</reference>
<evidence type="ECO:0000313" key="7">
    <source>
        <dbReference type="Proteomes" id="UP000001646"/>
    </source>
</evidence>
<dbReference type="GO" id="GO:0030414">
    <property type="term" value="F:peptidase inhibitor activity"/>
    <property type="evidence" value="ECO:0007669"/>
    <property type="project" value="InterPro"/>
</dbReference>
<sequence length="94" mass="10377">IPSADRLPGPLRKDVLQLLYLSSFTEKPGRCPSPHPPPGRVTHCGLLCSSDYNCPGIQKCCRYGCSASCTNPLRGTEKYGFLVIYCMHIRSSEM</sequence>
<dbReference type="InParanoid" id="A0A803TXY5"/>
<comment type="function">
    <text evidence="1">Damages membranes of susceptible bacteria. Has no hemolytic activity. Not toxic to mice. Does not inhibit the proteinases elastase and cathepsin G.</text>
</comment>
<evidence type="ECO:0000256" key="2">
    <source>
        <dbReference type="ARBA" id="ARBA00022529"/>
    </source>
</evidence>
<dbReference type="PROSITE" id="PS51390">
    <property type="entry name" value="WAP"/>
    <property type="match status" value="1"/>
</dbReference>
<dbReference type="InterPro" id="IPR008197">
    <property type="entry name" value="WAP_dom"/>
</dbReference>
<reference evidence="6" key="3">
    <citation type="submission" date="2025-09" db="UniProtKB">
        <authorList>
            <consortium name="Ensembl"/>
        </authorList>
    </citation>
    <scope>IDENTIFICATION</scope>
</reference>
<dbReference type="AlphaFoldDB" id="A0A803TXY5"/>
<keyword evidence="2" id="KW-0929">Antimicrobial</keyword>